<keyword evidence="2" id="KW-0813">Transport</keyword>
<dbReference type="CDD" id="cd07185">
    <property type="entry name" value="OmpA_C-like"/>
    <property type="match status" value="1"/>
</dbReference>
<keyword evidence="7 9" id="KW-0472">Membrane</keyword>
<evidence type="ECO:0000256" key="2">
    <source>
        <dbReference type="ARBA" id="ARBA00022448"/>
    </source>
</evidence>
<dbReference type="Pfam" id="PF00691">
    <property type="entry name" value="OmpA"/>
    <property type="match status" value="1"/>
</dbReference>
<dbReference type="PRINTS" id="PR01021">
    <property type="entry name" value="OMPADOMAIN"/>
</dbReference>
<dbReference type="InterPro" id="IPR006664">
    <property type="entry name" value="OMP_bac"/>
</dbReference>
<dbReference type="GO" id="GO:0015288">
    <property type="term" value="F:porin activity"/>
    <property type="evidence" value="ECO:0007669"/>
    <property type="project" value="UniProtKB-KW"/>
</dbReference>
<dbReference type="Proteomes" id="UP000229730">
    <property type="component" value="Unassembled WGS sequence"/>
</dbReference>
<keyword evidence="3" id="KW-1134">Transmembrane beta strand</keyword>
<dbReference type="GO" id="GO:0046930">
    <property type="term" value="C:pore complex"/>
    <property type="evidence" value="ECO:0007669"/>
    <property type="project" value="UniProtKB-KW"/>
</dbReference>
<dbReference type="EMBL" id="PDEM01000020">
    <property type="protein sequence ID" value="PHZ84883.1"/>
    <property type="molecule type" value="Genomic_DNA"/>
</dbReference>
<keyword evidence="10" id="KW-0732">Signal</keyword>
<keyword evidence="4" id="KW-0812">Transmembrane</keyword>
<evidence type="ECO:0000313" key="12">
    <source>
        <dbReference type="EMBL" id="PHZ84883.1"/>
    </source>
</evidence>
<dbReference type="PROSITE" id="PS51123">
    <property type="entry name" value="OMPA_2"/>
    <property type="match status" value="1"/>
</dbReference>
<dbReference type="PANTHER" id="PTHR30329:SF21">
    <property type="entry name" value="LIPOPROTEIN YIAD-RELATED"/>
    <property type="match status" value="1"/>
</dbReference>
<evidence type="ECO:0000256" key="8">
    <source>
        <dbReference type="ARBA" id="ARBA00023237"/>
    </source>
</evidence>
<evidence type="ECO:0000256" key="3">
    <source>
        <dbReference type="ARBA" id="ARBA00022452"/>
    </source>
</evidence>
<reference evidence="12 13" key="1">
    <citation type="submission" date="2017-10" db="EMBL/GenBank/DDBJ databases">
        <title>Frigbacter circumglobatus gen. nov. sp. nov., isolated from sediment cultured in situ.</title>
        <authorList>
            <person name="Zhao Z."/>
        </authorList>
    </citation>
    <scope>NUCLEOTIDE SEQUENCE [LARGE SCALE GENOMIC DNA]</scope>
    <source>
        <strain evidence="12 13">ZYL</strain>
    </source>
</reference>
<dbReference type="InterPro" id="IPR011250">
    <property type="entry name" value="OMP/PagP_B-barrel"/>
</dbReference>
<accession>A0A2G4YRD1</accession>
<dbReference type="GO" id="GO:0006811">
    <property type="term" value="P:monoatomic ion transport"/>
    <property type="evidence" value="ECO:0007669"/>
    <property type="project" value="UniProtKB-KW"/>
</dbReference>
<evidence type="ECO:0000256" key="1">
    <source>
        <dbReference type="ARBA" id="ARBA00004571"/>
    </source>
</evidence>
<feature type="chain" id="PRO_5013626499" description="OmpA-like domain-containing protein" evidence="10">
    <location>
        <begin position="38"/>
        <end position="398"/>
    </location>
</feature>
<dbReference type="InParanoid" id="A0A2G4YRD1"/>
<dbReference type="InterPro" id="IPR036737">
    <property type="entry name" value="OmpA-like_sf"/>
</dbReference>
<evidence type="ECO:0000313" key="13">
    <source>
        <dbReference type="Proteomes" id="UP000229730"/>
    </source>
</evidence>
<comment type="caution">
    <text evidence="12">The sequence shown here is derived from an EMBL/GenBank/DDBJ whole genome shotgun (WGS) entry which is preliminary data.</text>
</comment>
<feature type="signal peptide" evidence="10">
    <location>
        <begin position="1"/>
        <end position="37"/>
    </location>
</feature>
<keyword evidence="13" id="KW-1185">Reference proteome</keyword>
<dbReference type="SUPFAM" id="SSF56925">
    <property type="entry name" value="OMPA-like"/>
    <property type="match status" value="1"/>
</dbReference>
<organism evidence="12 13">
    <name type="scientific">Paremcibacter congregatus</name>
    <dbReference type="NCBI Taxonomy" id="2043170"/>
    <lineage>
        <taxon>Bacteria</taxon>
        <taxon>Pseudomonadati</taxon>
        <taxon>Pseudomonadota</taxon>
        <taxon>Alphaproteobacteria</taxon>
        <taxon>Emcibacterales</taxon>
        <taxon>Emcibacteraceae</taxon>
        <taxon>Paremcibacter</taxon>
    </lineage>
</organism>
<keyword evidence="5" id="KW-0406">Ion transport</keyword>
<comment type="subcellular location">
    <subcellularLocation>
        <location evidence="1">Cell outer membrane</location>
        <topology evidence="1">Multi-pass membrane protein</topology>
    </subcellularLocation>
</comment>
<dbReference type="AlphaFoldDB" id="A0A2G4YRD1"/>
<dbReference type="OrthoDB" id="5643626at2"/>
<dbReference type="PANTHER" id="PTHR30329">
    <property type="entry name" value="STATOR ELEMENT OF FLAGELLAR MOTOR COMPLEX"/>
    <property type="match status" value="1"/>
</dbReference>
<sequence length="398" mass="42332">MGGMVPPNLKTKEGKTMRKIILSTVCGVALISGNAVADEGSWYAGIDGSYSILGKEKAKGSTLDLQSHFNDGWALGGTMGYDFGVWRLEGEIGKHFHNADRFAITNDGGLGLGGGSVNATTGKSRLTHYMVNAVYDFAALSDDNKVEPFIGAGLGLGDLNMKNLATAGGAFAHDKDSVFAYQMFAGLRVPLANAFEMSLKYRFLGTADASLQDNLGNRFKASYGVHDIMMGVTYRFGGNSKRAAAEMPQPIEVAAAPEIKEEIVPEPVVEEPVQAPDPMPEPAAGPEVDMGPYVVYFDWNSKAITAQAQDIISKAASEAGKLKEIEIKVVGHADRSGLDSYNDKLSLARAAVVKQALIDAGVDAGVITMESFGETAGEVVTEDGVREARNRRVLITLK</sequence>
<name>A0A2G4YRD1_9PROT</name>
<protein>
    <recommendedName>
        <fullName evidence="11">OmpA-like domain-containing protein</fullName>
    </recommendedName>
</protein>
<evidence type="ECO:0000256" key="7">
    <source>
        <dbReference type="ARBA" id="ARBA00023136"/>
    </source>
</evidence>
<keyword evidence="8" id="KW-0998">Cell outer membrane</keyword>
<evidence type="ECO:0000256" key="6">
    <source>
        <dbReference type="ARBA" id="ARBA00023114"/>
    </source>
</evidence>
<dbReference type="InterPro" id="IPR006665">
    <property type="entry name" value="OmpA-like"/>
</dbReference>
<evidence type="ECO:0000256" key="4">
    <source>
        <dbReference type="ARBA" id="ARBA00022692"/>
    </source>
</evidence>
<dbReference type="Gene3D" id="3.30.1330.60">
    <property type="entry name" value="OmpA-like domain"/>
    <property type="match status" value="1"/>
</dbReference>
<evidence type="ECO:0000259" key="11">
    <source>
        <dbReference type="PROSITE" id="PS51123"/>
    </source>
</evidence>
<dbReference type="SUPFAM" id="SSF103088">
    <property type="entry name" value="OmpA-like"/>
    <property type="match status" value="1"/>
</dbReference>
<evidence type="ECO:0000256" key="9">
    <source>
        <dbReference type="PROSITE-ProRule" id="PRU00473"/>
    </source>
</evidence>
<dbReference type="Gene3D" id="2.40.160.20">
    <property type="match status" value="1"/>
</dbReference>
<keyword evidence="6" id="KW-0626">Porin</keyword>
<evidence type="ECO:0000256" key="10">
    <source>
        <dbReference type="SAM" id="SignalP"/>
    </source>
</evidence>
<dbReference type="InterPro" id="IPR050330">
    <property type="entry name" value="Bact_OuterMem_StrucFunc"/>
</dbReference>
<proteinExistence type="predicted"/>
<evidence type="ECO:0000256" key="5">
    <source>
        <dbReference type="ARBA" id="ARBA00023065"/>
    </source>
</evidence>
<dbReference type="GO" id="GO:0009279">
    <property type="term" value="C:cell outer membrane"/>
    <property type="evidence" value="ECO:0007669"/>
    <property type="project" value="UniProtKB-SubCell"/>
</dbReference>
<gene>
    <name evidence="12" type="ORF">CRD36_09155</name>
</gene>
<feature type="domain" description="OmpA-like" evidence="11">
    <location>
        <begin position="284"/>
        <end position="398"/>
    </location>
</feature>